<dbReference type="GO" id="GO:0055085">
    <property type="term" value="P:transmembrane transport"/>
    <property type="evidence" value="ECO:0007669"/>
    <property type="project" value="InterPro"/>
</dbReference>
<keyword evidence="6 7" id="KW-0472">Membrane</keyword>
<feature type="domain" description="ABC transmembrane type-1" evidence="8">
    <location>
        <begin position="70"/>
        <end position="253"/>
    </location>
</feature>
<feature type="transmembrane region" description="Helical" evidence="7">
    <location>
        <begin position="207"/>
        <end position="227"/>
    </location>
</feature>
<evidence type="ECO:0000256" key="2">
    <source>
        <dbReference type="ARBA" id="ARBA00022448"/>
    </source>
</evidence>
<organism evidence="9 10">
    <name type="scientific">Bacillus gobiensis</name>
    <dbReference type="NCBI Taxonomy" id="1441095"/>
    <lineage>
        <taxon>Bacteria</taxon>
        <taxon>Bacillati</taxon>
        <taxon>Bacillota</taxon>
        <taxon>Bacilli</taxon>
        <taxon>Bacillales</taxon>
        <taxon>Bacillaceae</taxon>
        <taxon>Bacillus</taxon>
    </lineage>
</organism>
<evidence type="ECO:0000256" key="4">
    <source>
        <dbReference type="ARBA" id="ARBA00022692"/>
    </source>
</evidence>
<evidence type="ECO:0000256" key="1">
    <source>
        <dbReference type="ARBA" id="ARBA00004651"/>
    </source>
</evidence>
<keyword evidence="3" id="KW-1003">Cell membrane</keyword>
<evidence type="ECO:0000259" key="8">
    <source>
        <dbReference type="PROSITE" id="PS50928"/>
    </source>
</evidence>
<dbReference type="Gene3D" id="1.10.3720.10">
    <property type="entry name" value="MetI-like"/>
    <property type="match status" value="1"/>
</dbReference>
<protein>
    <submittedName>
        <fullName evidence="9">Phosphonate ABC transporter permease</fullName>
    </submittedName>
</protein>
<accession>A0A0M3RAV9</accession>
<evidence type="ECO:0000313" key="9">
    <source>
        <dbReference type="EMBL" id="ALC83842.1"/>
    </source>
</evidence>
<evidence type="ECO:0000256" key="6">
    <source>
        <dbReference type="ARBA" id="ARBA00023136"/>
    </source>
</evidence>
<dbReference type="PATRIC" id="fig|1441095.3.peg.4808"/>
<dbReference type="Proteomes" id="UP000067625">
    <property type="component" value="Chromosome"/>
</dbReference>
<feature type="transmembrane region" description="Helical" evidence="7">
    <location>
        <begin position="234"/>
        <end position="256"/>
    </location>
</feature>
<keyword evidence="5 7" id="KW-1133">Transmembrane helix</keyword>
<evidence type="ECO:0000256" key="7">
    <source>
        <dbReference type="RuleBase" id="RU363032"/>
    </source>
</evidence>
<comment type="subcellular location">
    <subcellularLocation>
        <location evidence="1 7">Cell membrane</location>
        <topology evidence="1 7">Multi-pass membrane protein</topology>
    </subcellularLocation>
</comment>
<name>A0A0M3RAV9_9BACI</name>
<dbReference type="STRING" id="1441095.AM592_21775"/>
<dbReference type="PROSITE" id="PS50928">
    <property type="entry name" value="ABC_TM1"/>
    <property type="match status" value="1"/>
</dbReference>
<dbReference type="Pfam" id="PF00528">
    <property type="entry name" value="BPD_transp_1"/>
    <property type="match status" value="1"/>
</dbReference>
<reference evidence="10" key="1">
    <citation type="submission" date="2015-08" db="EMBL/GenBank/DDBJ databases">
        <title>Genome sequencing project for genomic taxonomy and phylogenomics of Bacillus-like bacteria.</title>
        <authorList>
            <person name="Liu B."/>
            <person name="Wang J."/>
            <person name="Zhu Y."/>
            <person name="Liu G."/>
            <person name="Chen Q."/>
            <person name="Chen Z."/>
            <person name="Lan J."/>
            <person name="Che J."/>
            <person name="Ge C."/>
            <person name="Shi H."/>
            <person name="Pan Z."/>
            <person name="Liu X."/>
        </authorList>
    </citation>
    <scope>NUCLEOTIDE SEQUENCE [LARGE SCALE GENOMIC DNA]</scope>
    <source>
        <strain evidence="10">FJAT-4402</strain>
    </source>
</reference>
<dbReference type="GO" id="GO:0005886">
    <property type="term" value="C:plasma membrane"/>
    <property type="evidence" value="ECO:0007669"/>
    <property type="project" value="UniProtKB-SubCell"/>
</dbReference>
<reference evidence="9 10" key="2">
    <citation type="journal article" date="2016" name="Int. J. Syst. Evol. Microbiol.">
        <title>Bacillus gobiensis sp. nov., isolated from a soil sample.</title>
        <authorList>
            <person name="Liu B."/>
            <person name="Liu G.H."/>
            <person name="Cetin S."/>
            <person name="Schumann P."/>
            <person name="Pan Z.Z."/>
            <person name="Chen Q.Q."/>
        </authorList>
    </citation>
    <scope>NUCLEOTIDE SEQUENCE [LARGE SCALE GENOMIC DNA]</scope>
    <source>
        <strain evidence="9 10">FJAT-4402</strain>
    </source>
</reference>
<keyword evidence="10" id="KW-1185">Reference proteome</keyword>
<dbReference type="PANTHER" id="PTHR30043">
    <property type="entry name" value="PHOSPHONATES TRANSPORT SYSTEM PERMEASE PROTEIN"/>
    <property type="match status" value="1"/>
</dbReference>
<dbReference type="EMBL" id="CP012600">
    <property type="protein sequence ID" value="ALC83842.1"/>
    <property type="molecule type" value="Genomic_DNA"/>
</dbReference>
<dbReference type="PANTHER" id="PTHR30043:SF1">
    <property type="entry name" value="ABC TRANSPORT SYSTEM PERMEASE PROTEIN P69"/>
    <property type="match status" value="1"/>
</dbReference>
<dbReference type="InterPro" id="IPR000515">
    <property type="entry name" value="MetI-like"/>
</dbReference>
<dbReference type="SUPFAM" id="SSF161098">
    <property type="entry name" value="MetI-like"/>
    <property type="match status" value="1"/>
</dbReference>
<dbReference type="AlphaFoldDB" id="A0A0M3RAV9"/>
<keyword evidence="4 7" id="KW-0812">Transmembrane</keyword>
<evidence type="ECO:0000313" key="10">
    <source>
        <dbReference type="Proteomes" id="UP000067625"/>
    </source>
</evidence>
<dbReference type="OrthoDB" id="358217at2"/>
<dbReference type="InterPro" id="IPR035906">
    <property type="entry name" value="MetI-like_sf"/>
</dbReference>
<proteinExistence type="inferred from homology"/>
<gene>
    <name evidence="9" type="ORF">AM592_21775</name>
</gene>
<feature type="transmembrane region" description="Helical" evidence="7">
    <location>
        <begin position="74"/>
        <end position="94"/>
    </location>
</feature>
<comment type="similarity">
    <text evidence="7">Belongs to the binding-protein-dependent transport system permease family.</text>
</comment>
<keyword evidence="2 7" id="KW-0813">Transport</keyword>
<feature type="transmembrane region" description="Helical" evidence="7">
    <location>
        <begin position="177"/>
        <end position="201"/>
    </location>
</feature>
<evidence type="ECO:0000256" key="3">
    <source>
        <dbReference type="ARBA" id="ARBA00022475"/>
    </source>
</evidence>
<feature type="transmembrane region" description="Helical" evidence="7">
    <location>
        <begin position="12"/>
        <end position="33"/>
    </location>
</feature>
<dbReference type="RefSeq" id="WP_053605715.1">
    <property type="nucleotide sequence ID" value="NZ_CP012600.1"/>
</dbReference>
<evidence type="ECO:0000256" key="5">
    <source>
        <dbReference type="ARBA" id="ARBA00022989"/>
    </source>
</evidence>
<sequence>MQSDFFLKKRLRSIIVLAIIVMITYGAMIITQYNIVEGFTSIPEAIFWGFSNFYPDQDSLRNLPSILDKLLETIFMSIASSSIAAIFALFFAIFGSKTTSLNGVLSVISRGIATLFRNIDVAAWSMILLFSFGQSSLTGFFALFFVSFGFLTRAFTETIDEVGSGAVEALEATGAQYFPVIIHSVIPASIPQIISWILFMIETNIRSATLVGILTGTGIGFSFDLYYKSLNYNSASLVVITIILSILLIELVSNYVRRVIL</sequence>